<keyword evidence="3" id="KW-1185">Reference proteome</keyword>
<gene>
    <name evidence="2" type="ORF">SAMN04487779_1001823</name>
</gene>
<dbReference type="STRING" id="938405.SAMN02927895_01906"/>
<name>A0A1G6LAV5_9PROT</name>
<dbReference type="Gene3D" id="3.40.190.10">
    <property type="entry name" value="Periplasmic binding protein-like II"/>
    <property type="match status" value="1"/>
</dbReference>
<proteinExistence type="inferred from homology"/>
<organism evidence="2 3">
    <name type="scientific">Belnapia rosea</name>
    <dbReference type="NCBI Taxonomy" id="938405"/>
    <lineage>
        <taxon>Bacteria</taxon>
        <taxon>Pseudomonadati</taxon>
        <taxon>Pseudomonadota</taxon>
        <taxon>Alphaproteobacteria</taxon>
        <taxon>Acetobacterales</taxon>
        <taxon>Roseomonadaceae</taxon>
        <taxon>Belnapia</taxon>
    </lineage>
</organism>
<dbReference type="InterPro" id="IPR042100">
    <property type="entry name" value="Bug_dom1"/>
</dbReference>
<dbReference type="EMBL" id="FMZX01000001">
    <property type="protein sequence ID" value="SDC40187.1"/>
    <property type="molecule type" value="Genomic_DNA"/>
</dbReference>
<sequence>MAVWHAENERLRRQTRAECQAGTASLRAGFWEVAQPRGRTYARRAKQNQGNVAVERRTLLLAGAGLAAPRLGLAQAQGPYPSRPVRLVVPWPPGQATDLMARIAAQQVSAQWGQPVVPDNKAGAAGMIGTDNVAKASPDGYTILAASTGPITTAPLVQRTPYDPEKDFAPVAMIGVSPYLLTVNNNFPAKDGAEFIRVVKANPGKFTYASSGTGAAAHLITLMFLSQTGLLDTVHVPFQGSGPALTSVVAGQVDFAIDTLAATGPLVKQGALRALGITLGAGSVLAPGIPPLGSLPEAAGFDVGAFGGYMMPAGTPPEIVARLAEETERAMATDEVRTRLATIGFQPEPRGTRDFTAFLKTHREQFRKVIEANRIKVE</sequence>
<evidence type="ECO:0000256" key="1">
    <source>
        <dbReference type="ARBA" id="ARBA00006987"/>
    </source>
</evidence>
<accession>A0A1G6LAV5</accession>
<keyword evidence="2" id="KW-0675">Receptor</keyword>
<dbReference type="InterPro" id="IPR005064">
    <property type="entry name" value="BUG"/>
</dbReference>
<protein>
    <submittedName>
        <fullName evidence="2">Tripartite-type tricarboxylate transporter, receptor component TctC</fullName>
    </submittedName>
</protein>
<comment type="similarity">
    <text evidence="1">Belongs to the UPF0065 (bug) family.</text>
</comment>
<dbReference type="SUPFAM" id="SSF53850">
    <property type="entry name" value="Periplasmic binding protein-like II"/>
    <property type="match status" value="1"/>
</dbReference>
<dbReference type="PANTHER" id="PTHR42928">
    <property type="entry name" value="TRICARBOXYLATE-BINDING PROTEIN"/>
    <property type="match status" value="1"/>
</dbReference>
<evidence type="ECO:0000313" key="2">
    <source>
        <dbReference type="EMBL" id="SDC40187.1"/>
    </source>
</evidence>
<evidence type="ECO:0000313" key="3">
    <source>
        <dbReference type="Proteomes" id="UP000198925"/>
    </source>
</evidence>
<reference evidence="2 3" key="1">
    <citation type="submission" date="2016-10" db="EMBL/GenBank/DDBJ databases">
        <authorList>
            <person name="de Groot N.N."/>
        </authorList>
    </citation>
    <scope>NUCLEOTIDE SEQUENCE [LARGE SCALE GENOMIC DNA]</scope>
    <source>
        <strain evidence="2 3">CPCC 100156</strain>
    </source>
</reference>
<dbReference type="AlphaFoldDB" id="A0A1G6LAV5"/>
<dbReference type="Gene3D" id="3.40.190.150">
    <property type="entry name" value="Bordetella uptake gene, domain 1"/>
    <property type="match status" value="1"/>
</dbReference>
<dbReference type="PANTHER" id="PTHR42928:SF5">
    <property type="entry name" value="BLR1237 PROTEIN"/>
    <property type="match status" value="1"/>
</dbReference>
<dbReference type="CDD" id="cd07012">
    <property type="entry name" value="PBP2_Bug_TTT"/>
    <property type="match status" value="1"/>
</dbReference>
<dbReference type="Pfam" id="PF03401">
    <property type="entry name" value="TctC"/>
    <property type="match status" value="1"/>
</dbReference>
<dbReference type="Proteomes" id="UP000198925">
    <property type="component" value="Unassembled WGS sequence"/>
</dbReference>